<reference evidence="3" key="1">
    <citation type="journal article" date="2019" name="Microbiol. Resour. Announc.">
        <title>Complete Genome Sequence of Rubrobacter xylanophilus Strain AA3-22, Isolated from Arima Onsen in Japan.</title>
        <authorList>
            <person name="Tomariguchi N."/>
            <person name="Miyazaki K."/>
        </authorList>
    </citation>
    <scope>NUCLEOTIDE SEQUENCE [LARGE SCALE GENOMIC DNA]</scope>
    <source>
        <strain evidence="3">AA3-22</strain>
    </source>
</reference>
<organism evidence="3 4">
    <name type="scientific">Rubrobacter xylanophilus</name>
    <dbReference type="NCBI Taxonomy" id="49319"/>
    <lineage>
        <taxon>Bacteria</taxon>
        <taxon>Bacillati</taxon>
        <taxon>Actinomycetota</taxon>
        <taxon>Rubrobacteria</taxon>
        <taxon>Rubrobacterales</taxon>
        <taxon>Rubrobacteraceae</taxon>
        <taxon>Rubrobacter</taxon>
    </lineage>
</organism>
<dbReference type="FunFam" id="3.40.50.720:FF:000084">
    <property type="entry name" value="Short-chain dehydrogenase reductase"/>
    <property type="match status" value="1"/>
</dbReference>
<keyword evidence="4" id="KW-1185">Reference proteome</keyword>
<dbReference type="Pfam" id="PF13561">
    <property type="entry name" value="adh_short_C2"/>
    <property type="match status" value="1"/>
</dbReference>
<dbReference type="InterPro" id="IPR036291">
    <property type="entry name" value="NAD(P)-bd_dom_sf"/>
</dbReference>
<evidence type="ECO:0000256" key="1">
    <source>
        <dbReference type="ARBA" id="ARBA00006484"/>
    </source>
</evidence>
<dbReference type="AlphaFoldDB" id="A0A510HIE6"/>
<dbReference type="Gene3D" id="3.40.50.720">
    <property type="entry name" value="NAD(P)-binding Rossmann-like Domain"/>
    <property type="match status" value="1"/>
</dbReference>
<dbReference type="PANTHER" id="PTHR43943:SF17">
    <property type="entry name" value="3-PHENYLPROPIONATE-DIHYDRODIOL_CINNAMIC ACID-DIHYDRODIOL DEHYDROGENASE"/>
    <property type="match status" value="1"/>
</dbReference>
<accession>A0A510HIE6</accession>
<evidence type="ECO:0000313" key="4">
    <source>
        <dbReference type="Proteomes" id="UP000318065"/>
    </source>
</evidence>
<dbReference type="OrthoDB" id="9793325at2"/>
<comment type="similarity">
    <text evidence="1">Belongs to the short-chain dehydrogenases/reductases (SDR) family.</text>
</comment>
<proteinExistence type="inferred from homology"/>
<evidence type="ECO:0000256" key="2">
    <source>
        <dbReference type="ARBA" id="ARBA00023002"/>
    </source>
</evidence>
<gene>
    <name evidence="3" type="ORF">RxyAA322_16200</name>
</gene>
<dbReference type="EMBL" id="AP019791">
    <property type="protein sequence ID" value="BBL79766.1"/>
    <property type="molecule type" value="Genomic_DNA"/>
</dbReference>
<dbReference type="SUPFAM" id="SSF51735">
    <property type="entry name" value="NAD(P)-binding Rossmann-fold domains"/>
    <property type="match status" value="1"/>
</dbReference>
<dbReference type="PRINTS" id="PR00081">
    <property type="entry name" value="GDHRDH"/>
</dbReference>
<evidence type="ECO:0000313" key="3">
    <source>
        <dbReference type="EMBL" id="BBL79766.1"/>
    </source>
</evidence>
<keyword evidence="2" id="KW-0560">Oxidoreductase</keyword>
<protein>
    <submittedName>
        <fullName evidence="3">Oxidoreductase</fullName>
    </submittedName>
</protein>
<dbReference type="GO" id="GO:0016491">
    <property type="term" value="F:oxidoreductase activity"/>
    <property type="evidence" value="ECO:0007669"/>
    <property type="project" value="UniProtKB-KW"/>
</dbReference>
<dbReference type="InterPro" id="IPR002347">
    <property type="entry name" value="SDR_fam"/>
</dbReference>
<dbReference type="Proteomes" id="UP000318065">
    <property type="component" value="Chromosome"/>
</dbReference>
<dbReference type="RefSeq" id="WP_143527812.1">
    <property type="nucleotide sequence ID" value="NZ_AP019791.1"/>
</dbReference>
<name>A0A510HIE6_9ACTN</name>
<dbReference type="PANTHER" id="PTHR43943">
    <property type="entry name" value="DEHYDROGENASE/REDUCTASE (SDR FAMILY) MEMBER 4"/>
    <property type="match status" value="1"/>
</dbReference>
<sequence length="255" mass="26396">MDLELEGKAFVVGGASRGIGRAVARELVSAGARVLLVARDTAALEETAGELGERAEPCAADLADRAGVDKVAAAAGRMGSLDGVLVNAGGPPFGNALELSDEQWLDAFRLLIGGPVRLLRDLVPLMNEGASVLFVTSSSVRQPIAGLDASNVLRPGVAALAKCLSRELGPRVRVNSLAPGRIDTARSRALDEAHAAERGVPLEEYRRAFAGDIPLGRYGRPEELARAAAFLLSPAASYITGVSLQVDGGLISAIP</sequence>